<evidence type="ECO:0000313" key="2">
    <source>
        <dbReference type="Proteomes" id="UP000031982"/>
    </source>
</evidence>
<comment type="caution">
    <text evidence="1">The sequence shown here is derived from an EMBL/GenBank/DDBJ whole genome shotgun (WGS) entry which is preliminary data.</text>
</comment>
<proteinExistence type="predicted"/>
<reference evidence="1 2" key="1">
    <citation type="submission" date="2015-01" db="EMBL/GenBank/DDBJ databases">
        <title>Genome Assembly of Bacillus badius MTCC 1458.</title>
        <authorList>
            <person name="Verma A."/>
            <person name="Khatri I."/>
            <person name="Mual P."/>
            <person name="Subramanian S."/>
            <person name="Krishnamurthi S."/>
        </authorList>
    </citation>
    <scope>NUCLEOTIDE SEQUENCE [LARGE SCALE GENOMIC DNA]</scope>
    <source>
        <strain evidence="1 2">MTCC 1458</strain>
    </source>
</reference>
<gene>
    <name evidence="1" type="ORF">SD77_3794</name>
</gene>
<dbReference type="EMBL" id="JXLP01000005">
    <property type="protein sequence ID" value="KIL78993.1"/>
    <property type="molecule type" value="Genomic_DNA"/>
</dbReference>
<dbReference type="PANTHER" id="PTHR40053">
    <property type="entry name" value="SPORULATION-CONTROL PROTEIN SPO0M"/>
    <property type="match status" value="1"/>
</dbReference>
<evidence type="ECO:0000313" key="1">
    <source>
        <dbReference type="EMBL" id="KIL78993.1"/>
    </source>
</evidence>
<sequence>MWKNILSSIGIGGVAIDTVLEKTDYHAGEKMKGKVLINGGQAAEPIDALVISWYLQIHEVREDSDFSYHDKELKEMTIPIQRDIQPKEKLTIPFTLEIDAEHPPTSAAHQTFLKTTAVIPQAVDPFDQDEVIILPKRK</sequence>
<dbReference type="PANTHER" id="PTHR40053:SF1">
    <property type="entry name" value="SPORULATION-CONTROL PROTEIN SPO0M"/>
    <property type="match status" value="1"/>
</dbReference>
<dbReference type="Pfam" id="PF07070">
    <property type="entry name" value="Spo0M"/>
    <property type="match status" value="1"/>
</dbReference>
<organism evidence="1 2">
    <name type="scientific">Bacillus badius</name>
    <dbReference type="NCBI Taxonomy" id="1455"/>
    <lineage>
        <taxon>Bacteria</taxon>
        <taxon>Bacillati</taxon>
        <taxon>Bacillota</taxon>
        <taxon>Bacilli</taxon>
        <taxon>Bacillales</taxon>
        <taxon>Bacillaceae</taxon>
        <taxon>Pseudobacillus</taxon>
    </lineage>
</organism>
<accession>A0ABR5AXR9</accession>
<keyword evidence="2" id="KW-1185">Reference proteome</keyword>
<protein>
    <submittedName>
        <fullName evidence="1">Sporulation control protein Spo0M</fullName>
    </submittedName>
</protein>
<dbReference type="InterPro" id="IPR009776">
    <property type="entry name" value="Spore_0_M"/>
</dbReference>
<name>A0ABR5AXR9_BACBA</name>
<dbReference type="Proteomes" id="UP000031982">
    <property type="component" value="Unassembled WGS sequence"/>
</dbReference>